<protein>
    <submittedName>
        <fullName evidence="2">Uncharacterized protein</fullName>
    </submittedName>
</protein>
<keyword evidence="1" id="KW-0812">Transmembrane</keyword>
<organism evidence="2 3">
    <name type="scientific">Kibdelosporangium persicum</name>
    <dbReference type="NCBI Taxonomy" id="2698649"/>
    <lineage>
        <taxon>Bacteria</taxon>
        <taxon>Bacillati</taxon>
        <taxon>Actinomycetota</taxon>
        <taxon>Actinomycetes</taxon>
        <taxon>Pseudonocardiales</taxon>
        <taxon>Pseudonocardiaceae</taxon>
        <taxon>Kibdelosporangium</taxon>
    </lineage>
</organism>
<dbReference type="EMBL" id="JAAATY010000003">
    <property type="protein sequence ID" value="NRN64413.1"/>
    <property type="molecule type" value="Genomic_DNA"/>
</dbReference>
<keyword evidence="1" id="KW-1133">Transmembrane helix</keyword>
<reference evidence="2 3" key="1">
    <citation type="submission" date="2020-01" db="EMBL/GenBank/DDBJ databases">
        <title>Kibdelosporangium persica a novel Actinomycetes from a hot desert in Iran.</title>
        <authorList>
            <person name="Safaei N."/>
            <person name="Zaburannyi N."/>
            <person name="Mueller R."/>
            <person name="Wink J."/>
        </authorList>
    </citation>
    <scope>NUCLEOTIDE SEQUENCE [LARGE SCALE GENOMIC DNA]</scope>
    <source>
        <strain evidence="2 3">4NS15</strain>
    </source>
</reference>
<name>A0ABX2EZK2_9PSEU</name>
<evidence type="ECO:0000313" key="3">
    <source>
        <dbReference type="Proteomes" id="UP000763557"/>
    </source>
</evidence>
<feature type="transmembrane region" description="Helical" evidence="1">
    <location>
        <begin position="54"/>
        <end position="76"/>
    </location>
</feature>
<keyword evidence="1" id="KW-0472">Membrane</keyword>
<keyword evidence="3" id="KW-1185">Reference proteome</keyword>
<evidence type="ECO:0000256" key="1">
    <source>
        <dbReference type="SAM" id="Phobius"/>
    </source>
</evidence>
<sequence>MAANHPVSYFSDMATNLLDALGKNGWRRVVFLYVGPGKRRQWAPRLGRPGRRTAAPVTVAAGSLSFLLSLVVWYLIGRIATYGVFWREGDEAGAWGGPTLAGAWITHALIAAALVAVVMWLLVPITTLIIRGLPRTPTSAFDPAECVDSNAA</sequence>
<accession>A0ABX2EZK2</accession>
<dbReference type="Proteomes" id="UP000763557">
    <property type="component" value="Unassembled WGS sequence"/>
</dbReference>
<comment type="caution">
    <text evidence="2">The sequence shown here is derived from an EMBL/GenBank/DDBJ whole genome shotgun (WGS) entry which is preliminary data.</text>
</comment>
<feature type="transmembrane region" description="Helical" evidence="1">
    <location>
        <begin position="104"/>
        <end position="130"/>
    </location>
</feature>
<gene>
    <name evidence="2" type="ORF">GC106_16190</name>
</gene>
<proteinExistence type="predicted"/>
<evidence type="ECO:0000313" key="2">
    <source>
        <dbReference type="EMBL" id="NRN64413.1"/>
    </source>
</evidence>